<reference evidence="2 3" key="1">
    <citation type="submission" date="2019-06" db="EMBL/GenBank/DDBJ databases">
        <title>Complete genome sequence of Antarcticibacterium flavum KCTC 52984T from an Antarctic marine sediment.</title>
        <authorList>
            <person name="Lee Y.M."/>
            <person name="Shin S.C."/>
        </authorList>
    </citation>
    <scope>NUCLEOTIDE SEQUENCE [LARGE SCALE GENOMIC DNA]</scope>
    <source>
        <strain evidence="2 3">KCTC 52984</strain>
    </source>
</reference>
<sequence>MGTSASGTGPKGKTPLLPSWATDSDNAPETDEKNNQQSDDTLNETVDSKPETVPTQKLSGTKSILTRISNGGSGSSFKTFAKSYIKSSGGSRAATKSSIAGINVGRNYLGFLSGVSKEGFNETLQKYDLSDCIGKSSEEVIAKIADRIAPTGSTNDEAIARAAIMITFDRLYEKILDSGRDIESLDSINSETLSDTVVEFVSAYIFKKWVYEAGIALERNDLSESEAIKLENEMRFFIRDEVKNGFKKADISKIDLAQGEGKKIIEDIFELAYSTLEK</sequence>
<dbReference type="NCBIfam" id="NF041924">
    <property type="entry name" value="QatB"/>
    <property type="match status" value="1"/>
</dbReference>
<evidence type="ECO:0000313" key="2">
    <source>
        <dbReference type="EMBL" id="QCY68066.1"/>
    </source>
</evidence>
<protein>
    <submittedName>
        <fullName evidence="2">Uncharacterized protein</fullName>
    </submittedName>
</protein>
<dbReference type="OrthoDB" id="1430738at2"/>
<dbReference type="RefSeq" id="WP_025743370.1">
    <property type="nucleotide sequence ID" value="NZ_CP040812.1"/>
</dbReference>
<keyword evidence="3" id="KW-1185">Reference proteome</keyword>
<dbReference type="AlphaFoldDB" id="A0A5B7WY31"/>
<dbReference type="Proteomes" id="UP000309016">
    <property type="component" value="Chromosome"/>
</dbReference>
<organism evidence="2 3">
    <name type="scientific">Antarcticibacterium flavum</name>
    <dbReference type="NCBI Taxonomy" id="2058175"/>
    <lineage>
        <taxon>Bacteria</taxon>
        <taxon>Pseudomonadati</taxon>
        <taxon>Bacteroidota</taxon>
        <taxon>Flavobacteriia</taxon>
        <taxon>Flavobacteriales</taxon>
        <taxon>Flavobacteriaceae</taxon>
        <taxon>Antarcticibacterium</taxon>
    </lineage>
</organism>
<dbReference type="InterPro" id="IPR049675">
    <property type="entry name" value="QatB"/>
</dbReference>
<evidence type="ECO:0000256" key="1">
    <source>
        <dbReference type="SAM" id="MobiDB-lite"/>
    </source>
</evidence>
<gene>
    <name evidence="2" type="ORF">FHG64_00880</name>
</gene>
<name>A0A5B7WY31_9FLAO</name>
<evidence type="ECO:0000313" key="3">
    <source>
        <dbReference type="Proteomes" id="UP000309016"/>
    </source>
</evidence>
<feature type="region of interest" description="Disordered" evidence="1">
    <location>
        <begin position="1"/>
        <end position="61"/>
    </location>
</feature>
<feature type="compositionally biased region" description="Polar residues" evidence="1">
    <location>
        <begin position="35"/>
        <end position="45"/>
    </location>
</feature>
<proteinExistence type="predicted"/>
<dbReference type="KEGG" id="afla:FHG64_00880"/>
<dbReference type="EMBL" id="CP040812">
    <property type="protein sequence ID" value="QCY68066.1"/>
    <property type="molecule type" value="Genomic_DNA"/>
</dbReference>
<accession>A0A5B7WY31</accession>